<comment type="catalytic activity">
    <reaction evidence="2">
        <text>3-hydroxy-2-methylpropanoyl-CoA + H2O = 3-hydroxy-2-methylpropanoate + CoA + H(+)</text>
        <dbReference type="Rhea" id="RHEA:20888"/>
        <dbReference type="ChEBI" id="CHEBI:11805"/>
        <dbReference type="ChEBI" id="CHEBI:15377"/>
        <dbReference type="ChEBI" id="CHEBI:15378"/>
        <dbReference type="ChEBI" id="CHEBI:57287"/>
        <dbReference type="ChEBI" id="CHEBI:57340"/>
        <dbReference type="EC" id="3.1.2.4"/>
    </reaction>
</comment>
<keyword evidence="5" id="KW-1185">Reference proteome</keyword>
<comment type="similarity">
    <text evidence="2">Belongs to the enoyl-CoA hydratase/isomerase family.</text>
</comment>
<dbReference type="NCBIfam" id="NF004127">
    <property type="entry name" value="PRK05617.1"/>
    <property type="match status" value="1"/>
</dbReference>
<dbReference type="AlphaFoldDB" id="A0AAV3P0Q5"/>
<dbReference type="GO" id="GO:0006574">
    <property type="term" value="P:L-valine catabolic process"/>
    <property type="evidence" value="ECO:0007669"/>
    <property type="project" value="UniProtKB-UniRule"/>
</dbReference>
<keyword evidence="1 2" id="KW-0378">Hydrolase</keyword>
<evidence type="ECO:0000313" key="5">
    <source>
        <dbReference type="Proteomes" id="UP001454036"/>
    </source>
</evidence>
<gene>
    <name evidence="4" type="ORF">LIER_04224</name>
</gene>
<evidence type="ECO:0000256" key="2">
    <source>
        <dbReference type="RuleBase" id="RU369070"/>
    </source>
</evidence>
<dbReference type="EC" id="3.1.2.4" evidence="2"/>
<sequence>MQRLKFSSSSLLKRFLYSRSFNSLTTNDSLADKFQELVLVEGIAGSGTAILNRPTALNALNTPMIARLHKLYKNWEDDPNIGVVLLKGRGKAFSAGGDIVSIYNAINKGNLEECKEFFWTLCRFIYLLGTYLKPHVALLDGITFGGGAGISIPGTFRLATDQTIFATPETLIGYHPDAAASFYLPRLPGHLGEYLALTGDKINGAEMMFCGLATHYSQSAKLPLIEEAIGKLMTDDPSVVETSLQSYGELVQPDHSSFIQRIEMLDKCFSHETMEEIINALESEASKTQDPWCISTLKKLQYASPLSLKISLKAIREGRFQTFDQCLVREYRTSLQAWSRQISNDFCEGVRARVVDKDFKPKWDPPSLELVTKDMVDQYFTRLTPLEPDLELPTEKREAI</sequence>
<dbReference type="Proteomes" id="UP001454036">
    <property type="component" value="Unassembled WGS sequence"/>
</dbReference>
<accession>A0AAV3P0Q5</accession>
<name>A0AAV3P0Q5_LITER</name>
<proteinExistence type="inferred from homology"/>
<feature type="domain" description="Enoyl-CoA hydratase/isomerase" evidence="3">
    <location>
        <begin position="47"/>
        <end position="380"/>
    </location>
</feature>
<evidence type="ECO:0000256" key="1">
    <source>
        <dbReference type="ARBA" id="ARBA00022801"/>
    </source>
</evidence>
<dbReference type="InterPro" id="IPR045004">
    <property type="entry name" value="ECH_dom"/>
</dbReference>
<dbReference type="FunFam" id="3.90.226.10:FF:000027">
    <property type="entry name" value="Probable 3-hydroxyisobutyryl-CoA hydrolase 2"/>
    <property type="match status" value="1"/>
</dbReference>
<dbReference type="PANTHER" id="PTHR43176:SF4">
    <property type="entry name" value="3-HYDROXYISOBUTYRYL-COA HYDROLASE-LIKE PROTEIN 1, MITOCHONDRIAL"/>
    <property type="match status" value="1"/>
</dbReference>
<evidence type="ECO:0000313" key="4">
    <source>
        <dbReference type="EMBL" id="GAA0143568.1"/>
    </source>
</evidence>
<organism evidence="4 5">
    <name type="scientific">Lithospermum erythrorhizon</name>
    <name type="common">Purple gromwell</name>
    <name type="synonym">Lithospermum officinale var. erythrorhizon</name>
    <dbReference type="NCBI Taxonomy" id="34254"/>
    <lineage>
        <taxon>Eukaryota</taxon>
        <taxon>Viridiplantae</taxon>
        <taxon>Streptophyta</taxon>
        <taxon>Embryophyta</taxon>
        <taxon>Tracheophyta</taxon>
        <taxon>Spermatophyta</taxon>
        <taxon>Magnoliopsida</taxon>
        <taxon>eudicotyledons</taxon>
        <taxon>Gunneridae</taxon>
        <taxon>Pentapetalae</taxon>
        <taxon>asterids</taxon>
        <taxon>lamiids</taxon>
        <taxon>Boraginales</taxon>
        <taxon>Boraginaceae</taxon>
        <taxon>Boraginoideae</taxon>
        <taxon>Lithospermeae</taxon>
        <taxon>Lithospermum</taxon>
    </lineage>
</organism>
<evidence type="ECO:0000259" key="3">
    <source>
        <dbReference type="Pfam" id="PF16113"/>
    </source>
</evidence>
<dbReference type="PANTHER" id="PTHR43176">
    <property type="entry name" value="3-HYDROXYISOBUTYRYL-COA HYDROLASE-RELATED"/>
    <property type="match status" value="1"/>
</dbReference>
<dbReference type="CDD" id="cd06558">
    <property type="entry name" value="crotonase-like"/>
    <property type="match status" value="1"/>
</dbReference>
<comment type="pathway">
    <text evidence="2">Amino-acid degradation; L-valine degradation.</text>
</comment>
<dbReference type="Gene3D" id="3.90.226.10">
    <property type="entry name" value="2-enoyl-CoA Hydratase, Chain A, domain 1"/>
    <property type="match status" value="1"/>
</dbReference>
<protein>
    <recommendedName>
        <fullName evidence="2">3-hydroxyisobutyryl-CoA hydrolase</fullName>
        <shortName evidence="2">HIB-CoA hydrolase</shortName>
        <shortName evidence="2">HIBYL-CoA-H</shortName>
        <ecNumber evidence="2">3.1.2.4</ecNumber>
    </recommendedName>
    <alternativeName>
        <fullName evidence="2">3-hydroxyisobutyryl-coenzyme A hydrolase</fullName>
    </alternativeName>
</protein>
<dbReference type="GO" id="GO:0003860">
    <property type="term" value="F:3-hydroxyisobutyryl-CoA hydrolase activity"/>
    <property type="evidence" value="ECO:0007669"/>
    <property type="project" value="UniProtKB-UniRule"/>
</dbReference>
<dbReference type="SUPFAM" id="SSF52096">
    <property type="entry name" value="ClpP/crotonase"/>
    <property type="match status" value="1"/>
</dbReference>
<dbReference type="Pfam" id="PF16113">
    <property type="entry name" value="ECH_2"/>
    <property type="match status" value="1"/>
</dbReference>
<dbReference type="InterPro" id="IPR032259">
    <property type="entry name" value="HIBYL-CoA-H"/>
</dbReference>
<reference evidence="4 5" key="1">
    <citation type="submission" date="2024-01" db="EMBL/GenBank/DDBJ databases">
        <title>The complete chloroplast genome sequence of Lithospermum erythrorhizon: insights into the phylogenetic relationship among Boraginaceae species and the maternal lineages of purple gromwells.</title>
        <authorList>
            <person name="Okada T."/>
            <person name="Watanabe K."/>
        </authorList>
    </citation>
    <scope>NUCLEOTIDE SEQUENCE [LARGE SCALE GENOMIC DNA]</scope>
</reference>
<comment type="function">
    <text evidence="2">Hydrolyzes 3-hydroxyisobutyryl-CoA (HIBYL-CoA), a saline catabolite. Has high activity toward isobutyryl-CoA. Could be an isobutyryl-CoA dehydrogenase that functions in valine catabolism.</text>
</comment>
<dbReference type="EMBL" id="BAABME010000533">
    <property type="protein sequence ID" value="GAA0143568.1"/>
    <property type="molecule type" value="Genomic_DNA"/>
</dbReference>
<dbReference type="InterPro" id="IPR029045">
    <property type="entry name" value="ClpP/crotonase-like_dom_sf"/>
</dbReference>
<comment type="caution">
    <text evidence="4">The sequence shown here is derived from an EMBL/GenBank/DDBJ whole genome shotgun (WGS) entry which is preliminary data.</text>
</comment>